<proteinExistence type="inferred from homology"/>
<evidence type="ECO:0000256" key="5">
    <source>
        <dbReference type="ARBA" id="ARBA00022989"/>
    </source>
</evidence>
<reference evidence="9 10" key="1">
    <citation type="journal article" date="2019" name="Nat. Microbiol.">
        <title>Mediterranean grassland soil C-N compound turnover is dependent on rainfall and depth, and is mediated by genomically divergent microorganisms.</title>
        <authorList>
            <person name="Diamond S."/>
            <person name="Andeer P.F."/>
            <person name="Li Z."/>
            <person name="Crits-Christoph A."/>
            <person name="Burstein D."/>
            <person name="Anantharaman K."/>
            <person name="Lane K.R."/>
            <person name="Thomas B.C."/>
            <person name="Pan C."/>
            <person name="Northen T.R."/>
            <person name="Banfield J.F."/>
        </authorList>
    </citation>
    <scope>NUCLEOTIDE SEQUENCE [LARGE SCALE GENOMIC DNA]</scope>
    <source>
        <strain evidence="9">NP_7</strain>
    </source>
</reference>
<sequence>MIWGARTAFVVALTVVASAVAVALLLGSLSGFYGGWIDEIVMRVTDIFLAFPGLILAVVIVAVLGQNVRNAVIAIAAVE</sequence>
<dbReference type="SUPFAM" id="SSF161098">
    <property type="entry name" value="MetI-like"/>
    <property type="match status" value="1"/>
</dbReference>
<dbReference type="GO" id="GO:0055085">
    <property type="term" value="P:transmembrane transport"/>
    <property type="evidence" value="ECO:0007669"/>
    <property type="project" value="InterPro"/>
</dbReference>
<dbReference type="EMBL" id="VBAO01000438">
    <property type="protein sequence ID" value="TMI77682.1"/>
    <property type="molecule type" value="Genomic_DNA"/>
</dbReference>
<evidence type="ECO:0000256" key="1">
    <source>
        <dbReference type="ARBA" id="ARBA00004651"/>
    </source>
</evidence>
<evidence type="ECO:0000256" key="4">
    <source>
        <dbReference type="ARBA" id="ARBA00022692"/>
    </source>
</evidence>
<accession>A0A537J2X8</accession>
<evidence type="ECO:0000256" key="2">
    <source>
        <dbReference type="ARBA" id="ARBA00022448"/>
    </source>
</evidence>
<evidence type="ECO:0000256" key="7">
    <source>
        <dbReference type="RuleBase" id="RU363032"/>
    </source>
</evidence>
<comment type="caution">
    <text evidence="9">The sequence shown here is derived from an EMBL/GenBank/DDBJ whole genome shotgun (WGS) entry which is preliminary data.</text>
</comment>
<dbReference type="AlphaFoldDB" id="A0A537J2X8"/>
<keyword evidence="2 7" id="KW-0813">Transport</keyword>
<dbReference type="PANTHER" id="PTHR43386:SF1">
    <property type="entry name" value="D,D-DIPEPTIDE TRANSPORT SYSTEM PERMEASE PROTEIN DDPC-RELATED"/>
    <property type="match status" value="1"/>
</dbReference>
<gene>
    <name evidence="9" type="ORF">E6H04_13710</name>
</gene>
<name>A0A537J2X8_9BACT</name>
<dbReference type="Pfam" id="PF00528">
    <property type="entry name" value="BPD_transp_1"/>
    <property type="match status" value="1"/>
</dbReference>
<keyword evidence="4 7" id="KW-0812">Transmembrane</keyword>
<feature type="transmembrane region" description="Helical" evidence="7">
    <location>
        <begin position="47"/>
        <end position="65"/>
    </location>
</feature>
<keyword evidence="3" id="KW-1003">Cell membrane</keyword>
<dbReference type="PROSITE" id="PS50928">
    <property type="entry name" value="ABC_TM1"/>
    <property type="match status" value="1"/>
</dbReference>
<organism evidence="9 10">
    <name type="scientific">Candidatus Segetimicrobium genomatis</name>
    <dbReference type="NCBI Taxonomy" id="2569760"/>
    <lineage>
        <taxon>Bacteria</taxon>
        <taxon>Bacillati</taxon>
        <taxon>Candidatus Sysuimicrobiota</taxon>
        <taxon>Candidatus Sysuimicrobiia</taxon>
        <taxon>Candidatus Sysuimicrobiales</taxon>
        <taxon>Candidatus Segetimicrobiaceae</taxon>
        <taxon>Candidatus Segetimicrobium</taxon>
    </lineage>
</organism>
<feature type="non-terminal residue" evidence="9">
    <location>
        <position position="79"/>
    </location>
</feature>
<comment type="caution">
    <text evidence="7">Lacks conserved residue(s) required for the propagation of feature annotation.</text>
</comment>
<dbReference type="InterPro" id="IPR035906">
    <property type="entry name" value="MetI-like_sf"/>
</dbReference>
<dbReference type="PANTHER" id="PTHR43386">
    <property type="entry name" value="OLIGOPEPTIDE TRANSPORT SYSTEM PERMEASE PROTEIN APPC"/>
    <property type="match status" value="1"/>
</dbReference>
<evidence type="ECO:0000313" key="10">
    <source>
        <dbReference type="Proteomes" id="UP000320048"/>
    </source>
</evidence>
<evidence type="ECO:0000256" key="6">
    <source>
        <dbReference type="ARBA" id="ARBA00023136"/>
    </source>
</evidence>
<dbReference type="GO" id="GO:0005886">
    <property type="term" value="C:plasma membrane"/>
    <property type="evidence" value="ECO:0007669"/>
    <property type="project" value="UniProtKB-SubCell"/>
</dbReference>
<protein>
    <submittedName>
        <fullName evidence="9">ABC transporter permease subunit</fullName>
    </submittedName>
</protein>
<dbReference type="Proteomes" id="UP000320048">
    <property type="component" value="Unassembled WGS sequence"/>
</dbReference>
<dbReference type="InterPro" id="IPR050366">
    <property type="entry name" value="BP-dependent_transpt_permease"/>
</dbReference>
<evidence type="ECO:0000259" key="8">
    <source>
        <dbReference type="PROSITE" id="PS50928"/>
    </source>
</evidence>
<comment type="similarity">
    <text evidence="7">Belongs to the binding-protein-dependent transport system permease family.</text>
</comment>
<evidence type="ECO:0000313" key="9">
    <source>
        <dbReference type="EMBL" id="TMI77682.1"/>
    </source>
</evidence>
<feature type="domain" description="ABC transmembrane type-1" evidence="8">
    <location>
        <begin position="9"/>
        <end position="79"/>
    </location>
</feature>
<keyword evidence="6 7" id="KW-0472">Membrane</keyword>
<comment type="subcellular location">
    <subcellularLocation>
        <location evidence="1 7">Cell membrane</location>
        <topology evidence="1 7">Multi-pass membrane protein</topology>
    </subcellularLocation>
</comment>
<dbReference type="InterPro" id="IPR000515">
    <property type="entry name" value="MetI-like"/>
</dbReference>
<evidence type="ECO:0000256" key="3">
    <source>
        <dbReference type="ARBA" id="ARBA00022475"/>
    </source>
</evidence>
<keyword evidence="5 7" id="KW-1133">Transmembrane helix</keyword>